<sequence length="59" mass="6253">MPAAVDGPVVLLSFLFAGATLGIGLAGVALHGLKHDFLPALGRFRESPREALRAAWERL</sequence>
<keyword evidence="1" id="KW-0472">Membrane</keyword>
<evidence type="ECO:0000256" key="1">
    <source>
        <dbReference type="SAM" id="Phobius"/>
    </source>
</evidence>
<dbReference type="Proteomes" id="UP000001746">
    <property type="component" value="Chromosome"/>
</dbReference>
<feature type="transmembrane region" description="Helical" evidence="1">
    <location>
        <begin position="12"/>
        <end position="33"/>
    </location>
</feature>
<keyword evidence="1" id="KW-1133">Transmembrane helix</keyword>
<gene>
    <name evidence="2" type="ordered locus">Hmuk_2198</name>
</gene>
<organism evidence="2 3">
    <name type="scientific">Halomicrobium mukohataei (strain ATCC 700874 / DSM 12286 / JCM 9738 / NCIMB 13541)</name>
    <name type="common">Haloarcula mukohataei</name>
    <dbReference type="NCBI Taxonomy" id="485914"/>
    <lineage>
        <taxon>Archaea</taxon>
        <taxon>Methanobacteriati</taxon>
        <taxon>Methanobacteriota</taxon>
        <taxon>Stenosarchaea group</taxon>
        <taxon>Halobacteria</taxon>
        <taxon>Halobacteriales</taxon>
        <taxon>Haloarculaceae</taxon>
        <taxon>Halomicrobium</taxon>
    </lineage>
</organism>
<dbReference type="eggNOG" id="arCOG13184">
    <property type="taxonomic scope" value="Archaea"/>
</dbReference>
<keyword evidence="3" id="KW-1185">Reference proteome</keyword>
<dbReference type="EMBL" id="CP001688">
    <property type="protein sequence ID" value="ACV48311.1"/>
    <property type="molecule type" value="Genomic_DNA"/>
</dbReference>
<evidence type="ECO:0000313" key="3">
    <source>
        <dbReference type="Proteomes" id="UP000001746"/>
    </source>
</evidence>
<protein>
    <submittedName>
        <fullName evidence="2">Uncharacterized protein</fullName>
    </submittedName>
</protein>
<accession>C7NWV1</accession>
<proteinExistence type="predicted"/>
<dbReference type="GeneID" id="8411737"/>
<name>C7NWV1_HALMD</name>
<keyword evidence="1" id="KW-0812">Transmembrane</keyword>
<dbReference type="AlphaFoldDB" id="C7NWV1"/>
<evidence type="ECO:0000313" key="2">
    <source>
        <dbReference type="EMBL" id="ACV48311.1"/>
    </source>
</evidence>
<dbReference type="KEGG" id="hmu:Hmuk_2198"/>
<dbReference type="RefSeq" id="WP_015763153.1">
    <property type="nucleotide sequence ID" value="NC_013202.1"/>
</dbReference>
<dbReference type="OrthoDB" id="307947at2157"/>
<dbReference type="STRING" id="485914.Hmuk_2198"/>
<reference evidence="2 3" key="1">
    <citation type="journal article" date="2009" name="Stand. Genomic Sci.">
        <title>Complete genome sequence of Halomicrobium mukohataei type strain (arg-2).</title>
        <authorList>
            <person name="Tindall B.J."/>
            <person name="Schneider S."/>
            <person name="Lapidus A."/>
            <person name="Copeland A."/>
            <person name="Glavina Del Rio T."/>
            <person name="Nolan M."/>
            <person name="Lucas S."/>
            <person name="Chen F."/>
            <person name="Tice H."/>
            <person name="Cheng J.F."/>
            <person name="Saunders E."/>
            <person name="Bruce D."/>
            <person name="Goodwin L."/>
            <person name="Pitluck S."/>
            <person name="Mikhailova N."/>
            <person name="Pati A."/>
            <person name="Ivanova N."/>
            <person name="Mavrommatis K."/>
            <person name="Chen A."/>
            <person name="Palaniappan K."/>
            <person name="Chain P."/>
            <person name="Land M."/>
            <person name="Hauser L."/>
            <person name="Chang Y.J."/>
            <person name="Jeffries C.D."/>
            <person name="Brettin T."/>
            <person name="Han C."/>
            <person name="Rohde M."/>
            <person name="Goker M."/>
            <person name="Bristow J."/>
            <person name="Eisen J.A."/>
            <person name="Markowitz V."/>
            <person name="Hugenholtz P."/>
            <person name="Klenk H.P."/>
            <person name="Kyrpides N.C."/>
            <person name="Detter J.C."/>
        </authorList>
    </citation>
    <scope>NUCLEOTIDE SEQUENCE [LARGE SCALE GENOMIC DNA]</scope>
    <source>
        <strain evidence="3">ATCC 700874 / DSM 12286 / JCM 9738 / NCIMB 13541</strain>
    </source>
</reference>
<dbReference type="HOGENOM" id="CLU_2949176_0_0_2"/>